<feature type="transmembrane region" description="Helical" evidence="1">
    <location>
        <begin position="373"/>
        <end position="392"/>
    </location>
</feature>
<feature type="transmembrane region" description="Helical" evidence="1">
    <location>
        <begin position="20"/>
        <end position="40"/>
    </location>
</feature>
<dbReference type="AlphaFoldDB" id="A0A0E9LZ42"/>
<feature type="transmembrane region" description="Helical" evidence="1">
    <location>
        <begin position="208"/>
        <end position="227"/>
    </location>
</feature>
<keyword evidence="1" id="KW-0812">Transmembrane</keyword>
<evidence type="ECO:0008006" key="4">
    <source>
        <dbReference type="Google" id="ProtNLM"/>
    </source>
</evidence>
<comment type="caution">
    <text evidence="2">The sequence shown here is derived from an EMBL/GenBank/DDBJ whole genome shotgun (WGS) entry which is preliminary data.</text>
</comment>
<feature type="transmembrane region" description="Helical" evidence="1">
    <location>
        <begin position="404"/>
        <end position="428"/>
    </location>
</feature>
<keyword evidence="1" id="KW-1133">Transmembrane helix</keyword>
<evidence type="ECO:0000313" key="3">
    <source>
        <dbReference type="Proteomes" id="UP000032900"/>
    </source>
</evidence>
<sequence length="461" mass="52934">MKRVLYSKFLMGDQLKDIGAIFLAAIMLCFWSIYNGYPLFFSSDTAMYLEAAFAKHVGPDRPILYGLFMYYISGQYSLWFVVIVQSLILSYSFYCWFRYFLPGENYLLFFLLYSAFVSIFMGASFNVSWLMPDVFTPLSVLSIGLIIFAPRLPRHVWVFLIGLSILGIAMHNSHLFVCLGLTLLLLAGYAFKSVREIYNLVGIKFSRIAIVIGLIITSAFFAASISYQYGGGFKSSRGGTVFLMGSLVEMGVVDIYLGENCSQKDYRICEYRDTIPNNFLWASNSPIYQTGGWAGSEAEYSAIVNDILTTPKYLKLVVWKSILRTISQFMHFDTGEATKATPRIDQGFRRFYPNEYDNYYKARQNQGELNFKLVNHTQVVIFLSCILLYALIYYKNGMSLKFRFLILFLLIALLINAWVCGTFSGVYFRYQARLLWLIPMPVFLFLATKIRIRSTEQPKQT</sequence>
<proteinExistence type="predicted"/>
<feature type="transmembrane region" description="Helical" evidence="1">
    <location>
        <begin position="106"/>
        <end position="123"/>
    </location>
</feature>
<dbReference type="OrthoDB" id="7238679at2"/>
<feature type="transmembrane region" description="Helical" evidence="1">
    <location>
        <begin position="76"/>
        <end position="94"/>
    </location>
</feature>
<protein>
    <recommendedName>
        <fullName evidence="4">Glycosyltransferase RgtA/B/C/D-like domain-containing protein</fullName>
    </recommendedName>
</protein>
<dbReference type="EMBL" id="BAZW01000024">
    <property type="protein sequence ID" value="GAO30514.1"/>
    <property type="molecule type" value="Genomic_DNA"/>
</dbReference>
<feature type="transmembrane region" description="Helical" evidence="1">
    <location>
        <begin position="434"/>
        <end position="452"/>
    </location>
</feature>
<evidence type="ECO:0000256" key="1">
    <source>
        <dbReference type="SAM" id="Phobius"/>
    </source>
</evidence>
<feature type="transmembrane region" description="Helical" evidence="1">
    <location>
        <begin position="156"/>
        <end position="188"/>
    </location>
</feature>
<gene>
    <name evidence="2" type="ORF">JCM15548_12791</name>
</gene>
<dbReference type="Proteomes" id="UP000032900">
    <property type="component" value="Unassembled WGS sequence"/>
</dbReference>
<feature type="transmembrane region" description="Helical" evidence="1">
    <location>
        <begin position="129"/>
        <end position="149"/>
    </location>
</feature>
<name>A0A0E9LZ42_9BACT</name>
<keyword evidence="1" id="KW-0472">Membrane</keyword>
<organism evidence="2 3">
    <name type="scientific">Geofilum rubicundum JCM 15548</name>
    <dbReference type="NCBI Taxonomy" id="1236989"/>
    <lineage>
        <taxon>Bacteria</taxon>
        <taxon>Pseudomonadati</taxon>
        <taxon>Bacteroidota</taxon>
        <taxon>Bacteroidia</taxon>
        <taxon>Marinilabiliales</taxon>
        <taxon>Marinilabiliaceae</taxon>
        <taxon>Geofilum</taxon>
    </lineage>
</organism>
<accession>A0A0E9LZ42</accession>
<keyword evidence="3" id="KW-1185">Reference proteome</keyword>
<reference evidence="2 3" key="1">
    <citation type="journal article" date="2015" name="Microbes Environ.">
        <title>Distribution and evolution of nitrogen fixation genes in the phylum bacteroidetes.</title>
        <authorList>
            <person name="Inoue J."/>
            <person name="Oshima K."/>
            <person name="Suda W."/>
            <person name="Sakamoto M."/>
            <person name="Iino T."/>
            <person name="Noda S."/>
            <person name="Hongoh Y."/>
            <person name="Hattori M."/>
            <person name="Ohkuma M."/>
        </authorList>
    </citation>
    <scope>NUCLEOTIDE SEQUENCE [LARGE SCALE GENOMIC DNA]</scope>
    <source>
        <strain evidence="2">JCM 15548</strain>
    </source>
</reference>
<dbReference type="STRING" id="1236989.JCM15548_12791"/>
<evidence type="ECO:0000313" key="2">
    <source>
        <dbReference type="EMBL" id="GAO30514.1"/>
    </source>
</evidence>